<dbReference type="RefSeq" id="WP_130246337.1">
    <property type="nucleotide sequence ID" value="NZ_PPUZ01000085.1"/>
</dbReference>
<dbReference type="EMBL" id="PPUZ01000085">
    <property type="protein sequence ID" value="RZM72766.1"/>
    <property type="molecule type" value="Genomic_DNA"/>
</dbReference>
<organism evidence="1 2">
    <name type="scientific">Pseudoalteromonas rubra</name>
    <dbReference type="NCBI Taxonomy" id="43658"/>
    <lineage>
        <taxon>Bacteria</taxon>
        <taxon>Pseudomonadati</taxon>
        <taxon>Pseudomonadota</taxon>
        <taxon>Gammaproteobacteria</taxon>
        <taxon>Alteromonadales</taxon>
        <taxon>Pseudoalteromonadaceae</taxon>
        <taxon>Pseudoalteromonas</taxon>
    </lineage>
</organism>
<comment type="caution">
    <text evidence="1">The sequence shown here is derived from an EMBL/GenBank/DDBJ whole genome shotgun (WGS) entry which is preliminary data.</text>
</comment>
<name>A0A4Q7DXS4_9GAMM</name>
<reference evidence="1 2" key="1">
    <citation type="submission" date="2018-01" db="EMBL/GenBank/DDBJ databases">
        <title>Co-occurrence of chitin degradation, pigmentation and bioactivity in marine Pseudoalteromonas.</title>
        <authorList>
            <person name="Paulsen S."/>
            <person name="Gram L."/>
            <person name="Machado H."/>
        </authorList>
    </citation>
    <scope>NUCLEOTIDE SEQUENCE [LARGE SCALE GENOMIC DNA]</scope>
    <source>
        <strain evidence="1 2">S1946</strain>
    </source>
</reference>
<sequence>MDQQQVASIVHGLANGIDPITGEILPAHSPYNHPDVIRALFQSLQWQPKAKKVKKTQAQKQQENLEKGLPKNYGLPWSDTDIAQVIELYKGNTEIDRIAGELARKPGSIIAVLNKQGVIDDIQAQQLNQQYRYQAQR</sequence>
<evidence type="ECO:0000313" key="1">
    <source>
        <dbReference type="EMBL" id="RZM72766.1"/>
    </source>
</evidence>
<evidence type="ECO:0000313" key="2">
    <source>
        <dbReference type="Proteomes" id="UP000292345"/>
    </source>
</evidence>
<proteinExistence type="predicted"/>
<gene>
    <name evidence="1" type="ORF">C3B51_21525</name>
</gene>
<protein>
    <submittedName>
        <fullName evidence="1">Uncharacterized protein</fullName>
    </submittedName>
</protein>
<dbReference type="AlphaFoldDB" id="A0A4Q7DXS4"/>
<accession>A0A4Q7DXS4</accession>
<dbReference type="Proteomes" id="UP000292345">
    <property type="component" value="Unassembled WGS sequence"/>
</dbReference>